<sequence>MRILNSSNIIKFSYEFPQFRNRSVKFRFQFFQKNKLWIPTPKLSCLNQ</sequence>
<dbReference type="AlphaFoldDB" id="M6VRJ4"/>
<gene>
    <name evidence="1" type="ORF">LEP1GSC172_0598</name>
</gene>
<reference evidence="1 2" key="1">
    <citation type="submission" date="2013-01" db="EMBL/GenBank/DDBJ databases">
        <authorList>
            <person name="Harkins D.M."/>
            <person name="Durkin A.S."/>
            <person name="Brinkac L.M."/>
            <person name="Haft D.H."/>
            <person name="Selengut J.D."/>
            <person name="Sanka R."/>
            <person name="DePew J."/>
            <person name="Purushe J."/>
            <person name="Matthias M.A."/>
            <person name="Vinetz J.M."/>
            <person name="Sutton G.G."/>
            <person name="Nierman W.C."/>
            <person name="Fouts D.E."/>
        </authorList>
    </citation>
    <scope>NUCLEOTIDE SEQUENCE [LARGE SCALE GENOMIC DNA]</scope>
    <source>
        <strain evidence="1 2">HAI1536</strain>
    </source>
</reference>
<dbReference type="Proteomes" id="UP000012112">
    <property type="component" value="Unassembled WGS sequence"/>
</dbReference>
<accession>M6VRJ4</accession>
<organism evidence="1 2">
    <name type="scientific">Leptospira noguchii</name>
    <dbReference type="NCBI Taxonomy" id="28182"/>
    <lineage>
        <taxon>Bacteria</taxon>
        <taxon>Pseudomonadati</taxon>
        <taxon>Spirochaetota</taxon>
        <taxon>Spirochaetia</taxon>
        <taxon>Leptospirales</taxon>
        <taxon>Leptospiraceae</taxon>
        <taxon>Leptospira</taxon>
    </lineage>
</organism>
<name>M6VRJ4_9LEPT</name>
<evidence type="ECO:0000313" key="1">
    <source>
        <dbReference type="EMBL" id="EMO55674.1"/>
    </source>
</evidence>
<evidence type="ECO:0000313" key="2">
    <source>
        <dbReference type="Proteomes" id="UP000012112"/>
    </source>
</evidence>
<proteinExistence type="predicted"/>
<protein>
    <submittedName>
        <fullName evidence="1">Uncharacterized protein</fullName>
    </submittedName>
</protein>
<comment type="caution">
    <text evidence="1">The sequence shown here is derived from an EMBL/GenBank/DDBJ whole genome shotgun (WGS) entry which is preliminary data.</text>
</comment>
<dbReference type="EMBL" id="AKWD02000005">
    <property type="protein sequence ID" value="EMO55674.1"/>
    <property type="molecule type" value="Genomic_DNA"/>
</dbReference>